<evidence type="ECO:0000313" key="1">
    <source>
        <dbReference type="EMBL" id="GBP39845.1"/>
    </source>
</evidence>
<proteinExistence type="predicted"/>
<keyword evidence="2" id="KW-1185">Reference proteome</keyword>
<dbReference type="Proteomes" id="UP000299102">
    <property type="component" value="Unassembled WGS sequence"/>
</dbReference>
<organism evidence="1 2">
    <name type="scientific">Eumeta variegata</name>
    <name type="common">Bagworm moth</name>
    <name type="synonym">Eumeta japonica</name>
    <dbReference type="NCBI Taxonomy" id="151549"/>
    <lineage>
        <taxon>Eukaryota</taxon>
        <taxon>Metazoa</taxon>
        <taxon>Ecdysozoa</taxon>
        <taxon>Arthropoda</taxon>
        <taxon>Hexapoda</taxon>
        <taxon>Insecta</taxon>
        <taxon>Pterygota</taxon>
        <taxon>Neoptera</taxon>
        <taxon>Endopterygota</taxon>
        <taxon>Lepidoptera</taxon>
        <taxon>Glossata</taxon>
        <taxon>Ditrysia</taxon>
        <taxon>Tineoidea</taxon>
        <taxon>Psychidae</taxon>
        <taxon>Oiketicinae</taxon>
        <taxon>Eumeta</taxon>
    </lineage>
</organism>
<protein>
    <submittedName>
        <fullName evidence="1">Uncharacterized protein</fullName>
    </submittedName>
</protein>
<dbReference type="EMBL" id="BGZK01000372">
    <property type="protein sequence ID" value="GBP39845.1"/>
    <property type="molecule type" value="Genomic_DNA"/>
</dbReference>
<accession>A0A4C1VQ00</accession>
<dbReference type="AlphaFoldDB" id="A0A4C1VQ00"/>
<gene>
    <name evidence="1" type="ORF">EVAR_29075_1</name>
</gene>
<reference evidence="1 2" key="1">
    <citation type="journal article" date="2019" name="Commun. Biol.">
        <title>The bagworm genome reveals a unique fibroin gene that provides high tensile strength.</title>
        <authorList>
            <person name="Kono N."/>
            <person name="Nakamura H."/>
            <person name="Ohtoshi R."/>
            <person name="Tomita M."/>
            <person name="Numata K."/>
            <person name="Arakawa K."/>
        </authorList>
    </citation>
    <scope>NUCLEOTIDE SEQUENCE [LARGE SCALE GENOMIC DNA]</scope>
</reference>
<sequence length="108" mass="11951">MGKERCPSSIVKSQFGCEVAASTVVLRQVSEISGGTSPFLNFRPSPSGHSCVSIRYPIHFQDAGNALIVYSVVTQLKRKPRMRPPLAVVRDLMVNVRRPPKQTLSTHF</sequence>
<comment type="caution">
    <text evidence="1">The sequence shown here is derived from an EMBL/GenBank/DDBJ whole genome shotgun (WGS) entry which is preliminary data.</text>
</comment>
<evidence type="ECO:0000313" key="2">
    <source>
        <dbReference type="Proteomes" id="UP000299102"/>
    </source>
</evidence>
<name>A0A4C1VQ00_EUMVA</name>